<organism evidence="2 3">
    <name type="scientific">Aedes albopictus</name>
    <name type="common">Asian tiger mosquito</name>
    <name type="synonym">Stegomyia albopicta</name>
    <dbReference type="NCBI Taxonomy" id="7160"/>
    <lineage>
        <taxon>Eukaryota</taxon>
        <taxon>Metazoa</taxon>
        <taxon>Ecdysozoa</taxon>
        <taxon>Arthropoda</taxon>
        <taxon>Hexapoda</taxon>
        <taxon>Insecta</taxon>
        <taxon>Pterygota</taxon>
        <taxon>Neoptera</taxon>
        <taxon>Endopterygota</taxon>
        <taxon>Diptera</taxon>
        <taxon>Nematocera</taxon>
        <taxon>Culicoidea</taxon>
        <taxon>Culicidae</taxon>
        <taxon>Culicinae</taxon>
        <taxon>Aedini</taxon>
        <taxon>Aedes</taxon>
        <taxon>Stegomyia</taxon>
    </lineage>
</organism>
<evidence type="ECO:0000256" key="1">
    <source>
        <dbReference type="SAM" id="Coils"/>
    </source>
</evidence>
<feature type="coiled-coil region" evidence="1">
    <location>
        <begin position="56"/>
        <end position="115"/>
    </location>
</feature>
<dbReference type="Proteomes" id="UP000069940">
    <property type="component" value="Unassembled WGS sequence"/>
</dbReference>
<dbReference type="RefSeq" id="XP_029725150.2">
    <property type="nucleotide sequence ID" value="XM_029869290.2"/>
</dbReference>
<keyword evidence="3" id="KW-1185">Reference proteome</keyword>
<dbReference type="EnsemblMetazoa" id="AALFPA23_009321.R12802">
    <property type="protein sequence ID" value="AALFPA23_009321.P12802"/>
    <property type="gene ID" value="AALFPA23_009321"/>
</dbReference>
<name>A0ABM1YHX4_AEDAL</name>
<protein>
    <submittedName>
        <fullName evidence="2">Uncharacterized protein</fullName>
    </submittedName>
</protein>
<evidence type="ECO:0000313" key="2">
    <source>
        <dbReference type="EnsemblMetazoa" id="AALFPA23_009321.P12802"/>
    </source>
</evidence>
<accession>A0ABM1YHX4</accession>
<reference evidence="3" key="1">
    <citation type="journal article" date="2015" name="Proc. Natl. Acad. Sci. U.S.A.">
        <title>Genome sequence of the Asian Tiger mosquito, Aedes albopictus, reveals insights into its biology, genetics, and evolution.</title>
        <authorList>
            <person name="Chen X.G."/>
            <person name="Jiang X."/>
            <person name="Gu J."/>
            <person name="Xu M."/>
            <person name="Wu Y."/>
            <person name="Deng Y."/>
            <person name="Zhang C."/>
            <person name="Bonizzoni M."/>
            <person name="Dermauw W."/>
            <person name="Vontas J."/>
            <person name="Armbruster P."/>
            <person name="Huang X."/>
            <person name="Yang Y."/>
            <person name="Zhang H."/>
            <person name="He W."/>
            <person name="Peng H."/>
            <person name="Liu Y."/>
            <person name="Wu K."/>
            <person name="Chen J."/>
            <person name="Lirakis M."/>
            <person name="Topalis P."/>
            <person name="Van Leeuwen T."/>
            <person name="Hall A.B."/>
            <person name="Jiang X."/>
            <person name="Thorpe C."/>
            <person name="Mueller R.L."/>
            <person name="Sun C."/>
            <person name="Waterhouse R.M."/>
            <person name="Yan G."/>
            <person name="Tu Z.J."/>
            <person name="Fang X."/>
            <person name="James A.A."/>
        </authorList>
    </citation>
    <scope>NUCLEOTIDE SEQUENCE [LARGE SCALE GENOMIC DNA]</scope>
    <source>
        <strain evidence="3">Foshan</strain>
    </source>
</reference>
<reference evidence="2" key="2">
    <citation type="submission" date="2025-05" db="UniProtKB">
        <authorList>
            <consortium name="EnsemblMetazoa"/>
        </authorList>
    </citation>
    <scope>IDENTIFICATION</scope>
    <source>
        <strain evidence="2">Foshan</strain>
    </source>
</reference>
<dbReference type="GeneID" id="109425616"/>
<sequence length="170" mass="19261">MPCFCQFFNKSKQYRAISSTTAADGGGSSSNQTDPIRGGNVSASELVQLKAEVWTLRNALSEATAVNNNLQDAITQTVTEKYELLDELQRSKNDVASLEAERREERNLYSQDKDKFLQEIASYRVKIKELSFLVDKISQQNIELKQSLFEANDTVCKIGQKYMKLKSLNY</sequence>
<proteinExistence type="predicted"/>
<evidence type="ECO:0000313" key="3">
    <source>
        <dbReference type="Proteomes" id="UP000069940"/>
    </source>
</evidence>
<keyword evidence="1" id="KW-0175">Coiled coil</keyword>